<comment type="caution">
    <text evidence="3">The sequence shown here is derived from an EMBL/GenBank/DDBJ whole genome shotgun (WGS) entry which is preliminary data.</text>
</comment>
<dbReference type="InterPro" id="IPR000772">
    <property type="entry name" value="Ricin_B_lectin"/>
</dbReference>
<feature type="signal peptide" evidence="1">
    <location>
        <begin position="1"/>
        <end position="26"/>
    </location>
</feature>
<keyword evidence="1" id="KW-0732">Signal</keyword>
<dbReference type="SUPFAM" id="SSF50370">
    <property type="entry name" value="Ricin B-like lectins"/>
    <property type="match status" value="1"/>
</dbReference>
<evidence type="ECO:0000259" key="2">
    <source>
        <dbReference type="Pfam" id="PF14200"/>
    </source>
</evidence>
<dbReference type="Proteomes" id="UP001500416">
    <property type="component" value="Unassembled WGS sequence"/>
</dbReference>
<name>A0ABP3E2M5_9PSEU</name>
<feature type="domain" description="Ricin B lectin" evidence="2">
    <location>
        <begin position="41"/>
        <end position="88"/>
    </location>
</feature>
<keyword evidence="4" id="KW-1185">Reference proteome</keyword>
<dbReference type="Pfam" id="PF14200">
    <property type="entry name" value="RicinB_lectin_2"/>
    <property type="match status" value="1"/>
</dbReference>
<evidence type="ECO:0000313" key="4">
    <source>
        <dbReference type="Proteomes" id="UP001500416"/>
    </source>
</evidence>
<evidence type="ECO:0000313" key="3">
    <source>
        <dbReference type="EMBL" id="GAA0247486.1"/>
    </source>
</evidence>
<dbReference type="InterPro" id="IPR035992">
    <property type="entry name" value="Ricin_B-like_lectins"/>
</dbReference>
<accession>A0ABP3E2M5</accession>
<gene>
    <name evidence="3" type="ORF">GCM10010492_53960</name>
</gene>
<dbReference type="RefSeq" id="WP_343936705.1">
    <property type="nucleotide sequence ID" value="NZ_BAAABU010000015.1"/>
</dbReference>
<proteinExistence type="predicted"/>
<sequence length="145" mass="16638">MKYGRVAAVLAVIMSVLGVAAPQASAAEVWHWQSEWDSGYLDHNAFNGVHTRPWNGGPHQEWEVKRYSDGTYRFMNVATKLCLDNSEYGVRAFGCNDGAWQRWDMNDWGNGKWELVSMWNRHCLDNSTYGIRTVGCNGLSYQLWR</sequence>
<dbReference type="Gene3D" id="2.80.10.50">
    <property type="match status" value="1"/>
</dbReference>
<dbReference type="EMBL" id="BAAABU010000015">
    <property type="protein sequence ID" value="GAA0247486.1"/>
    <property type="molecule type" value="Genomic_DNA"/>
</dbReference>
<dbReference type="CDD" id="cd23415">
    <property type="entry name" value="beta-trefoil_Ricin_AH"/>
    <property type="match status" value="1"/>
</dbReference>
<dbReference type="PROSITE" id="PS50231">
    <property type="entry name" value="RICIN_B_LECTIN"/>
    <property type="match status" value="1"/>
</dbReference>
<organism evidence="3 4">
    <name type="scientific">Saccharothrix mutabilis subsp. mutabilis</name>
    <dbReference type="NCBI Taxonomy" id="66855"/>
    <lineage>
        <taxon>Bacteria</taxon>
        <taxon>Bacillati</taxon>
        <taxon>Actinomycetota</taxon>
        <taxon>Actinomycetes</taxon>
        <taxon>Pseudonocardiales</taxon>
        <taxon>Pseudonocardiaceae</taxon>
        <taxon>Saccharothrix</taxon>
    </lineage>
</organism>
<protein>
    <recommendedName>
        <fullName evidence="2">Ricin B lectin domain-containing protein</fullName>
    </recommendedName>
</protein>
<reference evidence="4" key="1">
    <citation type="journal article" date="2019" name="Int. J. Syst. Evol. Microbiol.">
        <title>The Global Catalogue of Microorganisms (GCM) 10K type strain sequencing project: providing services to taxonomists for standard genome sequencing and annotation.</title>
        <authorList>
            <consortium name="The Broad Institute Genomics Platform"/>
            <consortium name="The Broad Institute Genome Sequencing Center for Infectious Disease"/>
            <person name="Wu L."/>
            <person name="Ma J."/>
        </authorList>
    </citation>
    <scope>NUCLEOTIDE SEQUENCE [LARGE SCALE GENOMIC DNA]</scope>
    <source>
        <strain evidence="4">JCM 3380</strain>
    </source>
</reference>
<feature type="chain" id="PRO_5045627422" description="Ricin B lectin domain-containing protein" evidence="1">
    <location>
        <begin position="27"/>
        <end position="145"/>
    </location>
</feature>
<evidence type="ECO:0000256" key="1">
    <source>
        <dbReference type="SAM" id="SignalP"/>
    </source>
</evidence>